<dbReference type="EMBL" id="JARVKF010000448">
    <property type="protein sequence ID" value="KAK9412832.1"/>
    <property type="molecule type" value="Genomic_DNA"/>
</dbReference>
<evidence type="ECO:0000256" key="2">
    <source>
        <dbReference type="SAM" id="MobiDB-lite"/>
    </source>
</evidence>
<keyword evidence="4" id="KW-1185">Reference proteome</keyword>
<evidence type="ECO:0000313" key="4">
    <source>
        <dbReference type="Proteomes" id="UP001408356"/>
    </source>
</evidence>
<feature type="region of interest" description="Disordered" evidence="2">
    <location>
        <begin position="1"/>
        <end position="83"/>
    </location>
</feature>
<feature type="compositionally biased region" description="Basic and acidic residues" evidence="2">
    <location>
        <begin position="34"/>
        <end position="44"/>
    </location>
</feature>
<gene>
    <name evidence="3" type="ORF">SUNI508_12341</name>
</gene>
<reference evidence="3 4" key="1">
    <citation type="journal article" date="2024" name="J. Plant Pathol.">
        <title>Sequence and assembly of the genome of Seiridium unicorne, isolate CBS 538.82, causal agent of cypress canker disease.</title>
        <authorList>
            <person name="Scali E."/>
            <person name="Rocca G.D."/>
            <person name="Danti R."/>
            <person name="Garbelotto M."/>
            <person name="Barberini S."/>
            <person name="Baroncelli R."/>
            <person name="Emiliani G."/>
        </authorList>
    </citation>
    <scope>NUCLEOTIDE SEQUENCE [LARGE SCALE GENOMIC DNA]</scope>
    <source>
        <strain evidence="3 4">BM-138-508</strain>
    </source>
</reference>
<dbReference type="Proteomes" id="UP001408356">
    <property type="component" value="Unassembled WGS sequence"/>
</dbReference>
<organism evidence="3 4">
    <name type="scientific">Seiridium unicorne</name>
    <dbReference type="NCBI Taxonomy" id="138068"/>
    <lineage>
        <taxon>Eukaryota</taxon>
        <taxon>Fungi</taxon>
        <taxon>Dikarya</taxon>
        <taxon>Ascomycota</taxon>
        <taxon>Pezizomycotina</taxon>
        <taxon>Sordariomycetes</taxon>
        <taxon>Xylariomycetidae</taxon>
        <taxon>Amphisphaeriales</taxon>
        <taxon>Sporocadaceae</taxon>
        <taxon>Seiridium</taxon>
    </lineage>
</organism>
<keyword evidence="1" id="KW-0175">Coiled coil</keyword>
<accession>A0ABR2UDW9</accession>
<protein>
    <submittedName>
        <fullName evidence="3">Uncharacterized protein</fullName>
    </submittedName>
</protein>
<feature type="region of interest" description="Disordered" evidence="2">
    <location>
        <begin position="443"/>
        <end position="483"/>
    </location>
</feature>
<evidence type="ECO:0000313" key="3">
    <source>
        <dbReference type="EMBL" id="KAK9412832.1"/>
    </source>
</evidence>
<name>A0ABR2UDW9_9PEZI</name>
<feature type="compositionally biased region" description="Basic and acidic residues" evidence="2">
    <location>
        <begin position="448"/>
        <end position="465"/>
    </location>
</feature>
<proteinExistence type="predicted"/>
<comment type="caution">
    <text evidence="3">The sequence shown here is derived from an EMBL/GenBank/DDBJ whole genome shotgun (WGS) entry which is preliminary data.</text>
</comment>
<feature type="coiled-coil region" evidence="1">
    <location>
        <begin position="89"/>
        <end position="148"/>
    </location>
</feature>
<sequence length="483" mass="55345">MTDSHGTSRIDPGSDTAPNSKRLHSEAETIVTTDTDRTLSRDNACHVPPPNTYHKGSEARQANASQSVQQLENISSDAGSLPQDPVDTLQKLGAKLHETEINLKNERKTHEEEEARFEGAINNLQMRLEKAEQDLKLEHDRLQQLQVDLVKHQRIAKQERQLKLDAVGELSRFLRGNQAPNQSTDDIIIQKAMNLRISIRNFGIAHFEKVSMDQGISQGSLESLNTFLRIPQEYLETYINVPSTRVKTIRAFLWAFLYDKLFGRLRWTWREAGIAYFKMRDHLEGLRDERRNEDTQGERKYYTWKANTANLLVEAMWLDETTAREFRTRAIRDGVDRINQLLQPFGSFHHEGFRRGLEEIIDQSLDLDEEISKQIADIEWSTYKGLPRNFVPNEMVLESGQGKGSKNHVVTLVLDLGLVKRGKSSGDSFDLVERLLETQVFCEPPAHATEDRPSSSRKSQERQEKGWGLSGVKTKLQSLSRRM</sequence>
<feature type="compositionally biased region" description="Polar residues" evidence="2">
    <location>
        <begin position="60"/>
        <end position="78"/>
    </location>
</feature>
<evidence type="ECO:0000256" key="1">
    <source>
        <dbReference type="SAM" id="Coils"/>
    </source>
</evidence>